<sequence length="345" mass="40497">MTSIIKFKNIVTSSLFPEYQLEMNYENEIANSISYLSSKNALNSIESDPYWPKWDSPWWHMLLLYEMNETKKIPEITILKMVEKLKNLPIKYFPIYPEEIPENISKLRDTSCHCALGNIYQVLFDYGVNVDKELPWIKSWFFKYQMRDGGLNCDEKAYHETEECPSSIVGTIGAFEAVLLNYTENNDCHEEIKFIDQCAQFFIERKLMLGSSSKHNHEECLDEEKWQKTCFPRFYLYDILRGLTALLKWSHLRSKPIPLSSIFDATSLLIQSSPDGFIRNQRQSYSGVNSYFINPNNHKTEKKEASFFSLLKETSILNNISPYLTRHWSEAKLMLMSLINKNLIY</sequence>
<keyword evidence="2" id="KW-1185">Reference proteome</keyword>
<accession>A0A1L4D215</accession>
<dbReference type="SUPFAM" id="SSF81853">
    <property type="entry name" value="Family 10 polysaccharide lyase"/>
    <property type="match status" value="1"/>
</dbReference>
<organism evidence="1 2">
    <name type="scientific">Silvanigrella aquatica</name>
    <dbReference type="NCBI Taxonomy" id="1915309"/>
    <lineage>
        <taxon>Bacteria</taxon>
        <taxon>Pseudomonadati</taxon>
        <taxon>Bdellovibrionota</taxon>
        <taxon>Oligoflexia</taxon>
        <taxon>Silvanigrellales</taxon>
        <taxon>Silvanigrellaceae</taxon>
        <taxon>Silvanigrella</taxon>
    </lineage>
</organism>
<dbReference type="AlphaFoldDB" id="A0A1L4D215"/>
<dbReference type="Proteomes" id="UP000184731">
    <property type="component" value="Chromosome"/>
</dbReference>
<dbReference type="OrthoDB" id="9758578at2"/>
<dbReference type="KEGG" id="saqi:AXG55_10075"/>
<evidence type="ECO:0000313" key="1">
    <source>
        <dbReference type="EMBL" id="APJ04234.1"/>
    </source>
</evidence>
<name>A0A1L4D215_9BACT</name>
<proteinExistence type="predicted"/>
<dbReference type="EMBL" id="CP017834">
    <property type="protein sequence ID" value="APJ04234.1"/>
    <property type="molecule type" value="Genomic_DNA"/>
</dbReference>
<protein>
    <submittedName>
        <fullName evidence="1">Uncharacterized protein</fullName>
    </submittedName>
</protein>
<reference evidence="1 2" key="1">
    <citation type="submission" date="2016-10" db="EMBL/GenBank/DDBJ databases">
        <title>Silvanigrella aquatica sp. nov., isolated from a freshwater lake located in the Black Forest, Germany, description of Silvanigrellaceae fam. nov., Silvanigrellales ord. nov., reclassification of the order Bdellovibrionales in the class Oligoflexia, reclassification of the families Bacteriovoracaceae and Halobacteriovoraceae in the new order Bacteriovoracales ord. nov., and reclassification of the family Pseudobacteriovoracaceae in the order Oligoflexiales.</title>
        <authorList>
            <person name="Hahn M.W."/>
            <person name="Schmidt J."/>
            <person name="Koll U."/>
            <person name="Rohde M."/>
            <person name="Verbag S."/>
            <person name="Pitt A."/>
            <person name="Nakai R."/>
            <person name="Naganuma T."/>
            <person name="Lang E."/>
        </authorList>
    </citation>
    <scope>NUCLEOTIDE SEQUENCE [LARGE SCALE GENOMIC DNA]</scope>
    <source>
        <strain evidence="1 2">MWH-Nonnen-W8red</strain>
    </source>
</reference>
<gene>
    <name evidence="1" type="ORF">AXG55_10075</name>
</gene>
<evidence type="ECO:0000313" key="2">
    <source>
        <dbReference type="Proteomes" id="UP000184731"/>
    </source>
</evidence>
<dbReference type="RefSeq" id="WP_148697988.1">
    <property type="nucleotide sequence ID" value="NZ_CP017834.1"/>
</dbReference>